<dbReference type="OrthoDB" id="1700726at2759"/>
<dbReference type="InterPro" id="IPR045311">
    <property type="entry name" value="LC-FACS_euk"/>
</dbReference>
<evidence type="ECO:0000313" key="15">
    <source>
        <dbReference type="EnsemblMetazoa" id="XP_022667292"/>
    </source>
</evidence>
<accession>A0A7M7KQN2</accession>
<comment type="catalytic activity">
    <reaction evidence="10">
        <text>(5Z,8Z,11Z,14Z)-eicosatetraenoate + ATP + CoA = (5Z,8Z,11Z,14Z)-eicosatetraenoyl-CoA + AMP + diphosphate</text>
        <dbReference type="Rhea" id="RHEA:19713"/>
        <dbReference type="ChEBI" id="CHEBI:30616"/>
        <dbReference type="ChEBI" id="CHEBI:32395"/>
        <dbReference type="ChEBI" id="CHEBI:33019"/>
        <dbReference type="ChEBI" id="CHEBI:57287"/>
        <dbReference type="ChEBI" id="CHEBI:57368"/>
        <dbReference type="ChEBI" id="CHEBI:456215"/>
        <dbReference type="EC" id="6.2.1.15"/>
    </reaction>
    <physiologicalReaction direction="left-to-right" evidence="10">
        <dbReference type="Rhea" id="RHEA:19714"/>
    </physiologicalReaction>
</comment>
<keyword evidence="4 13" id="KW-0276">Fatty acid metabolism</keyword>
<dbReference type="GeneID" id="111252910"/>
<sequence>MHQGDPGQSYCRDACSDPVATGVVAAAGSCHHPDGSQDEAGKRVVETLGWAGYLGGYYGAMAATGVAGLVMSYLCSNSSPVIPPISQDNQSREMVGLGEKVRTSRLLPPGKFMEYLYEDAQTLFDVMYRGARVSNNGRCMAWREPGAKEYSYIHYNQALERIRNFACGQATLGSTPGQKTFIGVFMQNCVEAIVAEQACYYLSQIVVPLYDTLGTAAVTFIINQASIEVVVCDTPEKVQLLLKEGSKCPQMKRVVHTKEVSDSVHELAKEIGVELISFGEIERLGEKHFRHPLPPNRNEIATVCYTSGTTGNPKGVMLSHKNIIACLSSVMFQLGEVAPMKDDVMISFLPLAHMLERCCEMALYMVGGCVGFFSGDIRGLVDDMRALRPTISPTVPRLLNRVHDRVEQVAQNSVWKRALLALALKSKESEIKKFVIRRNSIWDKIVFKAVQEGFGGRLRLMVVGSAPLATNVINLVRCALGAVIVEGYGQTECTAPCTMTFPGDYEAGHVGPPIAACAIKLVDVAEMEYYACNGEGEICVKGPTVFQGYLNDQEKTDEVLDTNGWLHTGDIGKWMENGTLKVIDRKKHIFKLSQGEYIAPEKLENIFIRSPFVAQIFVHGESLKSCLIGVVVPDDQYLLLWAAENRIAGTFAELCANRVVKKSILDDLCVLGKKSGLKSFELLKDILCHPEMFSIDNGLLTPTLKTKRPECRKAFAEQIQEMYRLLQ</sequence>
<dbReference type="EC" id="6.2.1.3" evidence="13"/>
<organism evidence="15 16">
    <name type="scientific">Varroa destructor</name>
    <name type="common">Honeybee mite</name>
    <dbReference type="NCBI Taxonomy" id="109461"/>
    <lineage>
        <taxon>Eukaryota</taxon>
        <taxon>Metazoa</taxon>
        <taxon>Ecdysozoa</taxon>
        <taxon>Arthropoda</taxon>
        <taxon>Chelicerata</taxon>
        <taxon>Arachnida</taxon>
        <taxon>Acari</taxon>
        <taxon>Parasitiformes</taxon>
        <taxon>Mesostigmata</taxon>
        <taxon>Gamasina</taxon>
        <taxon>Dermanyssoidea</taxon>
        <taxon>Varroidae</taxon>
        <taxon>Varroa</taxon>
    </lineage>
</organism>
<feature type="domain" description="AMP-dependent synthetase/ligase" evidence="14">
    <location>
        <begin position="148"/>
        <end position="550"/>
    </location>
</feature>
<comment type="function">
    <text evidence="13">Catalyzes the conversion of long-chain fatty acids to their active form acyl-CoAs for both synthesis of cellular lipids, and degradation via beta-oxidation.</text>
</comment>
<evidence type="ECO:0000313" key="16">
    <source>
        <dbReference type="Proteomes" id="UP000594260"/>
    </source>
</evidence>
<protein>
    <recommendedName>
        <fullName evidence="13">Long-chain-fatty-acid--CoA ligase</fullName>
        <ecNumber evidence="13">6.2.1.3</ecNumber>
    </recommendedName>
</protein>
<evidence type="ECO:0000256" key="4">
    <source>
        <dbReference type="ARBA" id="ARBA00022832"/>
    </source>
</evidence>
<keyword evidence="2 13" id="KW-0436">Ligase</keyword>
<evidence type="ECO:0000256" key="1">
    <source>
        <dbReference type="ARBA" id="ARBA00006432"/>
    </source>
</evidence>
<evidence type="ECO:0000256" key="11">
    <source>
        <dbReference type="ARBA" id="ARBA00024565"/>
    </source>
</evidence>
<evidence type="ECO:0000256" key="3">
    <source>
        <dbReference type="ARBA" id="ARBA00022741"/>
    </source>
</evidence>
<dbReference type="PANTHER" id="PTHR43272">
    <property type="entry name" value="LONG-CHAIN-FATTY-ACID--COA LIGASE"/>
    <property type="match status" value="1"/>
</dbReference>
<dbReference type="InterPro" id="IPR042099">
    <property type="entry name" value="ANL_N_sf"/>
</dbReference>
<comment type="catalytic activity">
    <reaction evidence="11">
        <text>(E)-hexadec-2-enoate + ATP + CoA = (2E)-hexadecenoyl-CoA + AMP + diphosphate</text>
        <dbReference type="Rhea" id="RHEA:36139"/>
        <dbReference type="ChEBI" id="CHEBI:30616"/>
        <dbReference type="ChEBI" id="CHEBI:33019"/>
        <dbReference type="ChEBI" id="CHEBI:57287"/>
        <dbReference type="ChEBI" id="CHEBI:61526"/>
        <dbReference type="ChEBI" id="CHEBI:72745"/>
        <dbReference type="ChEBI" id="CHEBI:456215"/>
    </reaction>
    <physiologicalReaction direction="left-to-right" evidence="11">
        <dbReference type="Rhea" id="RHEA:36140"/>
    </physiologicalReaction>
</comment>
<dbReference type="CDD" id="cd05927">
    <property type="entry name" value="LC-FACS_euk"/>
    <property type="match status" value="1"/>
</dbReference>
<comment type="catalytic activity">
    <reaction evidence="6">
        <text>5-hydroxy-(6E,8Z,11Z,14Z)-eicosatetraenoate + ATP + CoA = 5-hydroxy-(6E,8Z,11Z,14Z)-eicosatetraenoyl-CoA + AMP + diphosphate</text>
        <dbReference type="Rhea" id="RHEA:52108"/>
        <dbReference type="ChEBI" id="CHEBI:30616"/>
        <dbReference type="ChEBI" id="CHEBI:33019"/>
        <dbReference type="ChEBI" id="CHEBI:57287"/>
        <dbReference type="ChEBI" id="CHEBI:65341"/>
        <dbReference type="ChEBI" id="CHEBI:136407"/>
        <dbReference type="ChEBI" id="CHEBI:456215"/>
    </reaction>
    <physiologicalReaction direction="left-to-right" evidence="6">
        <dbReference type="Rhea" id="RHEA:52109"/>
    </physiologicalReaction>
</comment>
<dbReference type="RefSeq" id="XP_022667292.1">
    <property type="nucleotide sequence ID" value="XM_022811557.1"/>
</dbReference>
<evidence type="ECO:0000256" key="9">
    <source>
        <dbReference type="ARBA" id="ARBA00024532"/>
    </source>
</evidence>
<dbReference type="OMA" id="KCPIVEH"/>
<evidence type="ECO:0000256" key="8">
    <source>
        <dbReference type="ARBA" id="ARBA00024495"/>
    </source>
</evidence>
<dbReference type="FunCoup" id="A0A7M7KQN2">
    <property type="interactions" value="553"/>
</dbReference>
<evidence type="ECO:0000259" key="14">
    <source>
        <dbReference type="Pfam" id="PF00501"/>
    </source>
</evidence>
<comment type="catalytic activity">
    <reaction evidence="8">
        <text>12-hydroxy-(5Z,8Z,10E,14Z)-eicosatetraenoate + ATP + CoA = 12-hydroxy-(5Z,8Z,10E,14Z)-eicosatetraenoyl-CoA + AMP + diphosphate</text>
        <dbReference type="Rhea" id="RHEA:52112"/>
        <dbReference type="ChEBI" id="CHEBI:30616"/>
        <dbReference type="ChEBI" id="CHEBI:33019"/>
        <dbReference type="ChEBI" id="CHEBI:57287"/>
        <dbReference type="ChEBI" id="CHEBI:90718"/>
        <dbReference type="ChEBI" id="CHEBI:136408"/>
        <dbReference type="ChEBI" id="CHEBI:456215"/>
    </reaction>
    <physiologicalReaction direction="left-to-right" evidence="8">
        <dbReference type="Rhea" id="RHEA:52113"/>
    </physiologicalReaction>
</comment>
<dbReference type="GO" id="GO:0005524">
    <property type="term" value="F:ATP binding"/>
    <property type="evidence" value="ECO:0007669"/>
    <property type="project" value="UniProtKB-KW"/>
</dbReference>
<comment type="catalytic activity">
    <reaction evidence="7">
        <text>a long-chain fatty acid + ATP + CoA = a long-chain fatty acyl-CoA + AMP + diphosphate</text>
        <dbReference type="Rhea" id="RHEA:15421"/>
        <dbReference type="ChEBI" id="CHEBI:30616"/>
        <dbReference type="ChEBI" id="CHEBI:33019"/>
        <dbReference type="ChEBI" id="CHEBI:57287"/>
        <dbReference type="ChEBI" id="CHEBI:57560"/>
        <dbReference type="ChEBI" id="CHEBI:83139"/>
        <dbReference type="ChEBI" id="CHEBI:456215"/>
        <dbReference type="EC" id="6.2.1.3"/>
    </reaction>
    <physiologicalReaction direction="left-to-right" evidence="7">
        <dbReference type="Rhea" id="RHEA:15422"/>
    </physiologicalReaction>
</comment>
<dbReference type="InterPro" id="IPR020845">
    <property type="entry name" value="AMP-binding_CS"/>
</dbReference>
<dbReference type="InParanoid" id="A0A7M7KQN2"/>
<reference evidence="15" key="1">
    <citation type="submission" date="2021-01" db="UniProtKB">
        <authorList>
            <consortium name="EnsemblMetazoa"/>
        </authorList>
    </citation>
    <scope>IDENTIFICATION</scope>
</reference>
<comment type="similarity">
    <text evidence="1 13">Belongs to the ATP-dependent AMP-binding enzyme family.</text>
</comment>
<dbReference type="GO" id="GO:0047676">
    <property type="term" value="F:arachidonate-CoA ligase activity"/>
    <property type="evidence" value="ECO:0007669"/>
    <property type="project" value="UniProtKB-EC"/>
</dbReference>
<evidence type="ECO:0000256" key="5">
    <source>
        <dbReference type="ARBA" id="ARBA00022840"/>
    </source>
</evidence>
<keyword evidence="3 13" id="KW-0547">Nucleotide-binding</keyword>
<evidence type="ECO:0000256" key="7">
    <source>
        <dbReference type="ARBA" id="ARBA00024484"/>
    </source>
</evidence>
<proteinExistence type="inferred from homology"/>
<comment type="catalytic activity">
    <reaction evidence="9">
        <text>15-hydroxy-(5Z,8Z,11Z,13E)-eicosatetraenoate + ATP + CoA = 15-hydroxy-(5Z,8Z,11Z,13E)-eicosatetraenoyl-CoA + AMP + diphosphate</text>
        <dbReference type="Rhea" id="RHEA:52116"/>
        <dbReference type="ChEBI" id="CHEBI:30616"/>
        <dbReference type="ChEBI" id="CHEBI:33019"/>
        <dbReference type="ChEBI" id="CHEBI:57287"/>
        <dbReference type="ChEBI" id="CHEBI:78832"/>
        <dbReference type="ChEBI" id="CHEBI:136409"/>
        <dbReference type="ChEBI" id="CHEBI:456215"/>
    </reaction>
    <physiologicalReaction direction="left-to-right" evidence="9">
        <dbReference type="Rhea" id="RHEA:52117"/>
    </physiologicalReaction>
</comment>
<keyword evidence="16" id="KW-1185">Reference proteome</keyword>
<evidence type="ECO:0000256" key="12">
    <source>
        <dbReference type="ARBA" id="ARBA00049139"/>
    </source>
</evidence>
<dbReference type="AlphaFoldDB" id="A0A7M7KQN2"/>
<dbReference type="KEGG" id="vde:111252910"/>
<dbReference type="PANTHER" id="PTHR43272:SF107">
    <property type="entry name" value="LONG-CHAIN-FATTY-ACID--COA LIGASE 5"/>
    <property type="match status" value="1"/>
</dbReference>
<dbReference type="InterPro" id="IPR000873">
    <property type="entry name" value="AMP-dep_synth/lig_dom"/>
</dbReference>
<dbReference type="GO" id="GO:0005783">
    <property type="term" value="C:endoplasmic reticulum"/>
    <property type="evidence" value="ECO:0007669"/>
    <property type="project" value="TreeGrafter"/>
</dbReference>
<evidence type="ECO:0000256" key="10">
    <source>
        <dbReference type="ARBA" id="ARBA00024548"/>
    </source>
</evidence>
<dbReference type="Gene3D" id="3.40.50.12780">
    <property type="entry name" value="N-terminal domain of ligase-like"/>
    <property type="match status" value="1"/>
</dbReference>
<evidence type="ECO:0000256" key="2">
    <source>
        <dbReference type="ARBA" id="ARBA00022598"/>
    </source>
</evidence>
<dbReference type="PROSITE" id="PS00455">
    <property type="entry name" value="AMP_BINDING"/>
    <property type="match status" value="1"/>
</dbReference>
<evidence type="ECO:0000256" key="6">
    <source>
        <dbReference type="ARBA" id="ARBA00024469"/>
    </source>
</evidence>
<keyword evidence="5 13" id="KW-0067">ATP-binding</keyword>
<dbReference type="Pfam" id="PF00501">
    <property type="entry name" value="AMP-binding"/>
    <property type="match status" value="1"/>
</dbReference>
<dbReference type="Proteomes" id="UP000594260">
    <property type="component" value="Unplaced"/>
</dbReference>
<dbReference type="GO" id="GO:0016020">
    <property type="term" value="C:membrane"/>
    <property type="evidence" value="ECO:0007669"/>
    <property type="project" value="TreeGrafter"/>
</dbReference>
<keyword evidence="13" id="KW-0443">Lipid metabolism</keyword>
<evidence type="ECO:0000256" key="13">
    <source>
        <dbReference type="RuleBase" id="RU369030"/>
    </source>
</evidence>
<dbReference type="SUPFAM" id="SSF56801">
    <property type="entry name" value="Acetyl-CoA synthetase-like"/>
    <property type="match status" value="1"/>
</dbReference>
<comment type="catalytic activity">
    <reaction evidence="12">
        <text>hexadecanoate + ATP + CoA = hexadecanoyl-CoA + AMP + diphosphate</text>
        <dbReference type="Rhea" id="RHEA:30751"/>
        <dbReference type="ChEBI" id="CHEBI:7896"/>
        <dbReference type="ChEBI" id="CHEBI:30616"/>
        <dbReference type="ChEBI" id="CHEBI:33019"/>
        <dbReference type="ChEBI" id="CHEBI:57287"/>
        <dbReference type="ChEBI" id="CHEBI:57379"/>
        <dbReference type="ChEBI" id="CHEBI:456215"/>
    </reaction>
    <physiologicalReaction direction="left-to-right" evidence="12">
        <dbReference type="Rhea" id="RHEA:30752"/>
    </physiologicalReaction>
</comment>
<dbReference type="EnsemblMetazoa" id="XM_022811557">
    <property type="protein sequence ID" value="XP_022667292"/>
    <property type="gene ID" value="LOC111252910"/>
</dbReference>
<name>A0A7M7KQN2_VARDE</name>